<name>A0ABT9MFD8_9DEIO</name>
<proteinExistence type="predicted"/>
<gene>
    <name evidence="2" type="ORF">QO006_002624</name>
</gene>
<organism evidence="2 3">
    <name type="scientific">Deinococcus enclensis</name>
    <dbReference type="NCBI Taxonomy" id="1049582"/>
    <lineage>
        <taxon>Bacteria</taxon>
        <taxon>Thermotogati</taxon>
        <taxon>Deinococcota</taxon>
        <taxon>Deinococci</taxon>
        <taxon>Deinococcales</taxon>
        <taxon>Deinococcaceae</taxon>
        <taxon>Deinococcus</taxon>
    </lineage>
</organism>
<keyword evidence="3" id="KW-1185">Reference proteome</keyword>
<accession>A0ABT9MFD8</accession>
<feature type="region of interest" description="Disordered" evidence="1">
    <location>
        <begin position="31"/>
        <end position="52"/>
    </location>
</feature>
<dbReference type="EMBL" id="JAURUR010000009">
    <property type="protein sequence ID" value="MDP9765176.1"/>
    <property type="molecule type" value="Genomic_DNA"/>
</dbReference>
<dbReference type="Proteomes" id="UP001232163">
    <property type="component" value="Unassembled WGS sequence"/>
</dbReference>
<evidence type="ECO:0000313" key="3">
    <source>
        <dbReference type="Proteomes" id="UP001232163"/>
    </source>
</evidence>
<dbReference type="RefSeq" id="WP_307467047.1">
    <property type="nucleotide sequence ID" value="NZ_JAURUR010000009.1"/>
</dbReference>
<comment type="caution">
    <text evidence="2">The sequence shown here is derived from an EMBL/GenBank/DDBJ whole genome shotgun (WGS) entry which is preliminary data.</text>
</comment>
<protein>
    <submittedName>
        <fullName evidence="2">Uncharacterized protein</fullName>
    </submittedName>
</protein>
<reference evidence="2 3" key="1">
    <citation type="submission" date="2023-07" db="EMBL/GenBank/DDBJ databases">
        <title>Genomic Encyclopedia of Type Strains, Phase IV (KMG-IV): sequencing the most valuable type-strain genomes for metagenomic binning, comparative biology and taxonomic classification.</title>
        <authorList>
            <person name="Goeker M."/>
        </authorList>
    </citation>
    <scope>NUCLEOTIDE SEQUENCE [LARGE SCALE GENOMIC DNA]</scope>
    <source>
        <strain evidence="2 3">NIO-1023</strain>
    </source>
</reference>
<evidence type="ECO:0000313" key="2">
    <source>
        <dbReference type="EMBL" id="MDP9765176.1"/>
    </source>
</evidence>
<sequence length="52" mass="5831">MLVMLLVFAPILLVGFFFARRQDRVNRAMAEMQDPGAEPRTGYVGPHLPGPF</sequence>
<evidence type="ECO:0000256" key="1">
    <source>
        <dbReference type="SAM" id="MobiDB-lite"/>
    </source>
</evidence>